<sequence length="113" mass="13035">MESKEVEITEQDVVEVLHVFDKVPSILLKGFVSRNVNVVKSFKNQIDSYKHRLSDEETAKVKKVMEMPVPQLQEILASVYKKTHKKQLKILSDPKAEVFITSNLQELKKVLDL</sequence>
<proteinExistence type="predicted"/>
<dbReference type="RefSeq" id="WP_071907172.1">
    <property type="nucleotide sequence ID" value="NZ_LT607756.1"/>
</dbReference>
<keyword evidence="2" id="KW-1185">Reference proteome</keyword>
<gene>
    <name evidence="1" type="ORF">MCBB_1519</name>
</gene>
<accession>A0A1D3L336</accession>
<name>A0A1D3L336_9EURY</name>
<evidence type="ECO:0000313" key="2">
    <source>
        <dbReference type="Proteomes" id="UP000094707"/>
    </source>
</evidence>
<dbReference type="OrthoDB" id="82273at2157"/>
<dbReference type="Proteomes" id="UP000094707">
    <property type="component" value="Chromosome I"/>
</dbReference>
<evidence type="ECO:0000313" key="1">
    <source>
        <dbReference type="EMBL" id="SCG86074.1"/>
    </source>
</evidence>
<organism evidence="1 2">
    <name type="scientific">Methanobacterium congolense</name>
    <dbReference type="NCBI Taxonomy" id="118062"/>
    <lineage>
        <taxon>Archaea</taxon>
        <taxon>Methanobacteriati</taxon>
        <taxon>Methanobacteriota</taxon>
        <taxon>Methanomada group</taxon>
        <taxon>Methanobacteria</taxon>
        <taxon>Methanobacteriales</taxon>
        <taxon>Methanobacteriaceae</taxon>
        <taxon>Methanobacterium</taxon>
    </lineage>
</organism>
<reference evidence="1 2" key="1">
    <citation type="submission" date="2016-08" db="EMBL/GenBank/DDBJ databases">
        <authorList>
            <person name="Seilhamer J.J."/>
        </authorList>
    </citation>
    <scope>NUCLEOTIDE SEQUENCE [LARGE SCALE GENOMIC DNA]</scope>
    <source>
        <strain evidence="1">Buetzberg</strain>
    </source>
</reference>
<dbReference type="GeneID" id="30412360"/>
<dbReference type="KEGG" id="mcub:MCBB_1519"/>
<protein>
    <submittedName>
        <fullName evidence="1">Uncharacterized protein</fullName>
    </submittedName>
</protein>
<dbReference type="EMBL" id="LT607756">
    <property type="protein sequence ID" value="SCG86074.1"/>
    <property type="molecule type" value="Genomic_DNA"/>
</dbReference>
<dbReference type="AlphaFoldDB" id="A0A1D3L336"/>